<protein>
    <submittedName>
        <fullName evidence="1">Uncharacterized protein</fullName>
    </submittedName>
</protein>
<dbReference type="Proteomes" id="UP000830395">
    <property type="component" value="Chromosome 26"/>
</dbReference>
<reference evidence="1" key="1">
    <citation type="submission" date="2020-02" db="EMBL/GenBank/DDBJ databases">
        <title>Genome sequencing of the panga catfish, Pangasius djambal.</title>
        <authorList>
            <person name="Wen M."/>
            <person name="Zahm M."/>
            <person name="Roques C."/>
            <person name="Cabau C."/>
            <person name="Klopp C."/>
            <person name="Donnadieu C."/>
            <person name="Jouanno E."/>
            <person name="Avarre J.-C."/>
            <person name="Campet M."/>
            <person name="Ha T."/>
            <person name="Dugue R."/>
            <person name="Lampietro C."/>
            <person name="Louis A."/>
            <person name="Herpin A."/>
            <person name="Echchiki A."/>
            <person name="Berthelot C."/>
            <person name="Parey E."/>
            <person name="Roest-Crollius H."/>
            <person name="Braasch I."/>
            <person name="Postlethwait J.H."/>
            <person name="Bobe J."/>
            <person name="Montfort J."/>
            <person name="Bouchez O."/>
            <person name="Begum T."/>
            <person name="Schartl M."/>
            <person name="Gustiano R."/>
            <person name="Guiguen Y."/>
        </authorList>
    </citation>
    <scope>NUCLEOTIDE SEQUENCE</scope>
    <source>
        <strain evidence="1">Pdj_M5554</strain>
    </source>
</reference>
<gene>
    <name evidence="1" type="ORF">PDJAM_G00161820</name>
</gene>
<sequence length="149" mass="16081">MVPDSVVEGHPVTLTCKTTCMLTDTPTFTWYKSGSELYSIYNSNLLHLPSVSQQDAGSYSCAVKGQSYRSPAVPLNVHYLPKRVSVSISPSGEIVEGSSVTLTCSSDANPPVHDYTWYKGTSSIGTGQTYIIHMISSEDSGEYKCKAGN</sequence>
<dbReference type="EMBL" id="CM041000">
    <property type="protein sequence ID" value="MCJ8748154.1"/>
    <property type="molecule type" value="Genomic_DNA"/>
</dbReference>
<proteinExistence type="predicted"/>
<name>A0ACC5ZK30_9TELE</name>
<evidence type="ECO:0000313" key="2">
    <source>
        <dbReference type="Proteomes" id="UP000830395"/>
    </source>
</evidence>
<accession>A0ACC5ZK30</accession>
<organism evidence="1 2">
    <name type="scientific">Pangasius djambal</name>
    <dbReference type="NCBI Taxonomy" id="1691987"/>
    <lineage>
        <taxon>Eukaryota</taxon>
        <taxon>Metazoa</taxon>
        <taxon>Chordata</taxon>
        <taxon>Craniata</taxon>
        <taxon>Vertebrata</taxon>
        <taxon>Euteleostomi</taxon>
        <taxon>Actinopterygii</taxon>
        <taxon>Neopterygii</taxon>
        <taxon>Teleostei</taxon>
        <taxon>Ostariophysi</taxon>
        <taxon>Siluriformes</taxon>
        <taxon>Pangasiidae</taxon>
        <taxon>Pangasius</taxon>
    </lineage>
</organism>
<evidence type="ECO:0000313" key="1">
    <source>
        <dbReference type="EMBL" id="MCJ8748154.1"/>
    </source>
</evidence>
<keyword evidence="2" id="KW-1185">Reference proteome</keyword>
<feature type="non-terminal residue" evidence="1">
    <location>
        <position position="149"/>
    </location>
</feature>
<comment type="caution">
    <text evidence="1">The sequence shown here is derived from an EMBL/GenBank/DDBJ whole genome shotgun (WGS) entry which is preliminary data.</text>
</comment>